<name>A0A081QZW1_STRMT</name>
<gene>
    <name evidence="3" type="ORF">SK608_0372</name>
    <name evidence="2" type="ORF">SK629_0333</name>
</gene>
<evidence type="ECO:0000313" key="4">
    <source>
        <dbReference type="Proteomes" id="UP000028022"/>
    </source>
</evidence>
<evidence type="ECO:0000313" key="5">
    <source>
        <dbReference type="Proteomes" id="UP000028090"/>
    </source>
</evidence>
<evidence type="ECO:0000313" key="3">
    <source>
        <dbReference type="EMBL" id="KEQ48484.1"/>
    </source>
</evidence>
<dbReference type="RefSeq" id="WP_033676109.1">
    <property type="nucleotide sequence ID" value="NZ_JPFU01000004.1"/>
</dbReference>
<accession>A0A081QZW1</accession>
<reference evidence="4 5" key="1">
    <citation type="submission" date="2014-05" db="EMBL/GenBank/DDBJ databases">
        <authorList>
            <person name="Daugherty S.C."/>
            <person name="Tallon L.J."/>
            <person name="Sadzewicz L."/>
            <person name="Kilian M."/>
            <person name="Tettelin H."/>
        </authorList>
    </citation>
    <scope>NUCLEOTIDE SEQUENCE [LARGE SCALE GENOMIC DNA]</scope>
    <source>
        <strain evidence="3 4">SK608</strain>
        <strain evidence="2 5">SK629</strain>
    </source>
</reference>
<dbReference type="AlphaFoldDB" id="A0A081QZW1"/>
<comment type="caution">
    <text evidence="3">The sequence shown here is derived from an EMBL/GenBank/DDBJ whole genome shotgun (WGS) entry which is preliminary data.</text>
</comment>
<dbReference type="OrthoDB" id="2991472at2"/>
<dbReference type="EMBL" id="JPFZ01000008">
    <property type="protein sequence ID" value="KEQ48484.1"/>
    <property type="molecule type" value="Genomic_DNA"/>
</dbReference>
<keyword evidence="1" id="KW-0732">Signal</keyword>
<evidence type="ECO:0000256" key="1">
    <source>
        <dbReference type="SAM" id="SignalP"/>
    </source>
</evidence>
<protein>
    <submittedName>
        <fullName evidence="3">Uncharacterized protein</fullName>
    </submittedName>
</protein>
<feature type="chain" id="PRO_5010404611" evidence="1">
    <location>
        <begin position="32"/>
        <end position="159"/>
    </location>
</feature>
<dbReference type="EMBL" id="JPFU01000004">
    <property type="protein sequence ID" value="KEQ37823.1"/>
    <property type="molecule type" value="Genomic_DNA"/>
</dbReference>
<evidence type="ECO:0000313" key="2">
    <source>
        <dbReference type="EMBL" id="KEQ37823.1"/>
    </source>
</evidence>
<organism evidence="3 4">
    <name type="scientific">Streptococcus mitis</name>
    <dbReference type="NCBI Taxonomy" id="28037"/>
    <lineage>
        <taxon>Bacteria</taxon>
        <taxon>Bacillati</taxon>
        <taxon>Bacillota</taxon>
        <taxon>Bacilli</taxon>
        <taxon>Lactobacillales</taxon>
        <taxon>Streptococcaceae</taxon>
        <taxon>Streptococcus</taxon>
        <taxon>Streptococcus mitis group</taxon>
    </lineage>
</organism>
<proteinExistence type="predicted"/>
<sequence length="159" mass="17687">MKNKIITKTVVVLSCFLTLSTVALPSATVFASTYSVSDKATQVSKRSTATNSEGKHIYVDNGRILEFDKDTVSQEDIQAAKMDRGKWSFSVTAIRKGYSKLPSNVKRWINQYIGLNSILSTLEHFTGWIEDGIYQACKRAGMPDWMAWTVAKALTLIAL</sequence>
<dbReference type="Proteomes" id="UP000028090">
    <property type="component" value="Unassembled WGS sequence"/>
</dbReference>
<dbReference type="Proteomes" id="UP000028022">
    <property type="component" value="Unassembled WGS sequence"/>
</dbReference>
<feature type="signal peptide" evidence="1">
    <location>
        <begin position="1"/>
        <end position="31"/>
    </location>
</feature>
<dbReference type="PATRIC" id="fig|28037.95.peg.294"/>